<sequence length="482" mass="54847">MAFIKYVTPLFIFSSAILNGLKAETQQKENAGFQLSHFAKEKFINFIAKQKGYDTNGWVNILTADHDINNLSFQIDKNGDLICNNDNQAVEILITDEKILKQTTDAIFSELSILPRSGTNSGSITKIPIKRPKNGSNNFFSNQTAKNNLPINSEAYLVCAKKNSNVVLVPKHADKVEFIPGPWVVRASVNIYKDPLKPFGRAFRITVVDGVNVLANKQNSFTWFMPLKSFSEVYHFHMAAKDSKNGTYCNLERSVDNKVIKLHCPSWGTHYKLINLNMILASMKLGMTIMHNATLPYINKIYADNADLKLHEFLNKGLNKNSNLSDNKDIKDISDSDDDSTDNISGLELSSVDDLHNDINDSINKIDIMHRALNAIFFSIIGISNAIYVAKEVYKLVKKLKDINIEFENARPFYEWTITHTENNYQPDMALEKKKKIFFPESNSLNNPVFRKDETIKKFQDIKNNNHKPTNEKKLEHIIMTN</sequence>
<accession>A0A6V7SZX1</accession>
<keyword evidence="1" id="KW-0732">Signal</keyword>
<reference evidence="2 3" key="1">
    <citation type="submission" date="2020-08" db="EMBL/GenBank/DDBJ databases">
        <authorList>
            <person name="Ramaprasad A."/>
        </authorList>
    </citation>
    <scope>NUCLEOTIDE SEQUENCE [LARGE SCALE GENOMIC DNA]</scope>
</reference>
<dbReference type="AlphaFoldDB" id="A0A6V7SZX1"/>
<dbReference type="EMBL" id="LR865376">
    <property type="protein sequence ID" value="CAD2105123.1"/>
    <property type="molecule type" value="Genomic_DNA"/>
</dbReference>
<proteinExistence type="predicted"/>
<evidence type="ECO:0000256" key="1">
    <source>
        <dbReference type="SAM" id="SignalP"/>
    </source>
</evidence>
<dbReference type="Proteomes" id="UP000515308">
    <property type="component" value="Chromosome PVLDE_14"/>
</dbReference>
<protein>
    <recommendedName>
        <fullName evidence="4">Parasitophorous vacuolar protein 2</fullName>
    </recommendedName>
</protein>
<evidence type="ECO:0000313" key="3">
    <source>
        <dbReference type="Proteomes" id="UP000515308"/>
    </source>
</evidence>
<organism evidence="2 3">
    <name type="scientific">Plasmodium vinckei lentum</name>
    <dbReference type="NCBI Taxonomy" id="138297"/>
    <lineage>
        <taxon>Eukaryota</taxon>
        <taxon>Sar</taxon>
        <taxon>Alveolata</taxon>
        <taxon>Apicomplexa</taxon>
        <taxon>Aconoidasida</taxon>
        <taxon>Haemosporida</taxon>
        <taxon>Plasmodiidae</taxon>
        <taxon>Plasmodium</taxon>
        <taxon>Plasmodium (Vinckeia)</taxon>
    </lineage>
</organism>
<name>A0A6V7SZX1_PLAVN</name>
<dbReference type="VEuPathDB" id="PlasmoDB:PVLDE_1404230"/>
<gene>
    <name evidence="2" type="ORF">PVLDE_1404230</name>
</gene>
<feature type="chain" id="PRO_5027608488" description="Parasitophorous vacuolar protein 2" evidence="1">
    <location>
        <begin position="24"/>
        <end position="482"/>
    </location>
</feature>
<feature type="signal peptide" evidence="1">
    <location>
        <begin position="1"/>
        <end position="23"/>
    </location>
</feature>
<evidence type="ECO:0008006" key="4">
    <source>
        <dbReference type="Google" id="ProtNLM"/>
    </source>
</evidence>
<evidence type="ECO:0000313" key="2">
    <source>
        <dbReference type="EMBL" id="CAD2105123.1"/>
    </source>
</evidence>